<evidence type="ECO:0000313" key="8">
    <source>
        <dbReference type="Proteomes" id="UP000829291"/>
    </source>
</evidence>
<dbReference type="InterPro" id="IPR002401">
    <property type="entry name" value="Cyt_P450_E_grp-I"/>
</dbReference>
<dbReference type="PRINTS" id="PR00385">
    <property type="entry name" value="P450"/>
</dbReference>
<dbReference type="InterPro" id="IPR001128">
    <property type="entry name" value="Cyt_P450"/>
</dbReference>
<keyword evidence="6" id="KW-0408">Iron</keyword>
<evidence type="ECO:0000256" key="2">
    <source>
        <dbReference type="ARBA" id="ARBA00010617"/>
    </source>
</evidence>
<name>A0ABM3GIF9_NEOLC</name>
<dbReference type="Pfam" id="PF00067">
    <property type="entry name" value="p450"/>
    <property type="match status" value="2"/>
</dbReference>
<protein>
    <submittedName>
        <fullName evidence="9">Uncharacterized protein LOC107223264</fullName>
    </submittedName>
</protein>
<comment type="similarity">
    <text evidence="2">Belongs to the cytochrome P450 family.</text>
</comment>
<organism evidence="8 9">
    <name type="scientific">Neodiprion lecontei</name>
    <name type="common">Redheaded pine sawfly</name>
    <dbReference type="NCBI Taxonomy" id="441921"/>
    <lineage>
        <taxon>Eukaryota</taxon>
        <taxon>Metazoa</taxon>
        <taxon>Ecdysozoa</taxon>
        <taxon>Arthropoda</taxon>
        <taxon>Hexapoda</taxon>
        <taxon>Insecta</taxon>
        <taxon>Pterygota</taxon>
        <taxon>Neoptera</taxon>
        <taxon>Endopterygota</taxon>
        <taxon>Hymenoptera</taxon>
        <taxon>Tenthredinoidea</taxon>
        <taxon>Diprionidae</taxon>
        <taxon>Diprioninae</taxon>
        <taxon>Neodiprion</taxon>
    </lineage>
</organism>
<evidence type="ECO:0000256" key="6">
    <source>
        <dbReference type="ARBA" id="ARBA00023004"/>
    </source>
</evidence>
<dbReference type="PRINTS" id="PR00463">
    <property type="entry name" value="EP450I"/>
</dbReference>
<accession>A0ABM3GIF9</accession>
<keyword evidence="3" id="KW-0349">Heme</keyword>
<dbReference type="InterPro" id="IPR017972">
    <property type="entry name" value="Cyt_P450_CS"/>
</dbReference>
<evidence type="ECO:0000256" key="5">
    <source>
        <dbReference type="ARBA" id="ARBA00023002"/>
    </source>
</evidence>
<dbReference type="PANTHER" id="PTHR24291">
    <property type="entry name" value="CYTOCHROME P450 FAMILY 4"/>
    <property type="match status" value="1"/>
</dbReference>
<dbReference type="CDD" id="cd20628">
    <property type="entry name" value="CYP4"/>
    <property type="match status" value="2"/>
</dbReference>
<dbReference type="PROSITE" id="PS00086">
    <property type="entry name" value="CYTOCHROME_P450"/>
    <property type="match status" value="2"/>
</dbReference>
<evidence type="ECO:0000313" key="9">
    <source>
        <dbReference type="RefSeq" id="XP_046600021.1"/>
    </source>
</evidence>
<sequence length="1046" mass="121175">MSLVVTVLQTVVYAVVFVKIFKWLYEYYEFAKIIDKIPGPKAYPLIGNTLIFRKVKHDDRYEWFRGVCKQYHGGIFRTWLGTTASVHLTSPETVSAVLASRTLITKSHIYDFIHPWLGTGLLTSTGDQWHQQRKLITPTFHFNIMDEYSVVMFEKAEILKECIESELKNNPNAPIDVFDFLTRCALDIICEAAMGVNINAQTDQDAEYSTALHGITTQAVDRIFRPLLHYDWLYYHTRDGKKFKRTVETAHKFTKQVISEKKLARQNRQRHNADENGMPEKPKRQAFLDHLLDACEREKMPLTDEELREQVDTFLFAGHDTSSSSMSWALFCIGNNPDVEDKIHEEHLRIFGESKEPATLRQINELKYLERVIKETLRLFPSAPSVSRRVTEDLEIAGYKIPKNSIAGIQIHYIHRDPKHWPNPDKFDPDRFLPENSQGRHPYAYIPFSAGPRNCIGQKFSLLEQKIVLTAILREWKVKSALKYEEAKCYNDFILRPQQGIKIYFTRLSVYDPKQATVRNEDSQAANVEAEASGPYGNVMGVLVLLLTAACAIILIRICQLFHKFNRFAKIIDKIPGPKSYPIVGTALALSKVKRNDLYKWFQARCKEYEGGIFRIWIGIKADIHLSTAENVSTILPSKSLITKSETYNFIHPWLGTGLITSTGDKWNRQRKLLTPAFHFNILEEYSAAMFEKAEILKQCIESELKNCPNEPVDMFTLITRCALDIICESAMGININAQIDHSAEYSMALHKISYETIERIFRPWIHNDWFYYQLRRGKEYKNSVETAHRFTAKVISKKKMTWKSQQENNSNKYTEFEKQKRRAFLDHLLDACAREKTPLTDNELREEVDTFLFAGHDTTAAAISWGLFCIGNNPDVEEKIHQEQLRVFGDSVEPATLNQINELKYLERVVKETMRLFPPVPTVGRIMSEEINIAGYKIPKGTNITVHIHHIHRDPKHWTNPEKFDPDRFLPENSQERHPYAYVPFSAGPRNCIGQRFSLLEQKIVLTTVLRKWRIKSALKYEEAECYIELILRPQNGIKIYFTPK</sequence>
<keyword evidence="8" id="KW-1185">Reference proteome</keyword>
<gene>
    <name evidence="9" type="primary">LOC107223264</name>
</gene>
<evidence type="ECO:0000256" key="7">
    <source>
        <dbReference type="ARBA" id="ARBA00023033"/>
    </source>
</evidence>
<evidence type="ECO:0000256" key="1">
    <source>
        <dbReference type="ARBA" id="ARBA00001971"/>
    </source>
</evidence>
<comment type="cofactor">
    <cofactor evidence="1">
        <name>heme</name>
        <dbReference type="ChEBI" id="CHEBI:30413"/>
    </cofactor>
</comment>
<dbReference type="InterPro" id="IPR050196">
    <property type="entry name" value="Cytochrome_P450_Monoox"/>
</dbReference>
<dbReference type="SUPFAM" id="SSF48264">
    <property type="entry name" value="Cytochrome P450"/>
    <property type="match status" value="2"/>
</dbReference>
<reference evidence="9" key="1">
    <citation type="submission" date="2025-08" db="UniProtKB">
        <authorList>
            <consortium name="RefSeq"/>
        </authorList>
    </citation>
    <scope>IDENTIFICATION</scope>
    <source>
        <tissue evidence="9">Thorax and Abdomen</tissue>
    </source>
</reference>
<dbReference type="GeneID" id="107223264"/>
<dbReference type="PANTHER" id="PTHR24291:SF209">
    <property type="entry name" value="CYTOCHROME P450-LIKE PROTEIN"/>
    <property type="match status" value="1"/>
</dbReference>
<proteinExistence type="inferred from homology"/>
<dbReference type="Proteomes" id="UP000829291">
    <property type="component" value="Chromosome 6"/>
</dbReference>
<evidence type="ECO:0000256" key="3">
    <source>
        <dbReference type="ARBA" id="ARBA00022617"/>
    </source>
</evidence>
<dbReference type="InterPro" id="IPR036396">
    <property type="entry name" value="Cyt_P450_sf"/>
</dbReference>
<dbReference type="RefSeq" id="XP_046600021.1">
    <property type="nucleotide sequence ID" value="XM_046744065.1"/>
</dbReference>
<keyword evidence="7" id="KW-0503">Monooxygenase</keyword>
<evidence type="ECO:0000256" key="4">
    <source>
        <dbReference type="ARBA" id="ARBA00022723"/>
    </source>
</evidence>
<keyword evidence="5" id="KW-0560">Oxidoreductase</keyword>
<dbReference type="Gene3D" id="1.10.630.10">
    <property type="entry name" value="Cytochrome P450"/>
    <property type="match status" value="2"/>
</dbReference>
<keyword evidence="4" id="KW-0479">Metal-binding</keyword>